<evidence type="ECO:0000313" key="2">
    <source>
        <dbReference type="Proteomes" id="UP001212152"/>
    </source>
</evidence>
<name>A0AAD5XUH7_9FUNG</name>
<gene>
    <name evidence="1" type="ORF">HDU87_004035</name>
</gene>
<evidence type="ECO:0000313" key="1">
    <source>
        <dbReference type="EMBL" id="KAJ3184632.1"/>
    </source>
</evidence>
<dbReference type="AlphaFoldDB" id="A0AAD5XUH7"/>
<organism evidence="1 2">
    <name type="scientific">Geranomyces variabilis</name>
    <dbReference type="NCBI Taxonomy" id="109894"/>
    <lineage>
        <taxon>Eukaryota</taxon>
        <taxon>Fungi</taxon>
        <taxon>Fungi incertae sedis</taxon>
        <taxon>Chytridiomycota</taxon>
        <taxon>Chytridiomycota incertae sedis</taxon>
        <taxon>Chytridiomycetes</taxon>
        <taxon>Spizellomycetales</taxon>
        <taxon>Powellomycetaceae</taxon>
        <taxon>Geranomyces</taxon>
    </lineage>
</organism>
<protein>
    <recommendedName>
        <fullName evidence="3">F-box domain-containing protein</fullName>
    </recommendedName>
</protein>
<keyword evidence="2" id="KW-1185">Reference proteome</keyword>
<dbReference type="Gene3D" id="3.80.10.10">
    <property type="entry name" value="Ribonuclease Inhibitor"/>
    <property type="match status" value="1"/>
</dbReference>
<accession>A0AAD5XUH7</accession>
<comment type="caution">
    <text evidence="1">The sequence shown here is derived from an EMBL/GenBank/DDBJ whole genome shotgun (WGS) entry which is preliminary data.</text>
</comment>
<evidence type="ECO:0008006" key="3">
    <source>
        <dbReference type="Google" id="ProtNLM"/>
    </source>
</evidence>
<proteinExistence type="predicted"/>
<dbReference type="InterPro" id="IPR032675">
    <property type="entry name" value="LRR_dom_sf"/>
</dbReference>
<sequence>MSTAMNGTVSAPKATDGHDGAPEVVAVACGARTQRLEAGHKVPVAAELTIYHHLAARDIYHTRRKTPFPRLPPELISKILAHLLTTTTAHNPSLYAALFVSRMFHACALPLVWRAPRLSIRVSKDAWRGFVRAIKRNAQLIEEMEDYWLGVGYDDKDGYYTLPTALRLAMACADNMQVLRLHLHSDIPVSLPWQTRLRTLVELEIRMRVTDEIVDALLRKDHSGFGKQDNDGDGPAAPCLKVLTLHCSALSDAAVIRLLGQNTPSLCCLTILQAQHSRMQPSRTAIPRLSPATILPAILSTHQKLTALHIAPLLNTHPAHLAGLPADTLRALSLTLSPDLTLRTIATRILPSLPKLSKLAIAAAPQCPYAPGGGEATLAEEEELMRLPDSAPALTALGLKGCELVHLGEYGMREVYGVKGMPWMVDEFVGAWRKRWPAVKLMVEP</sequence>
<dbReference type="Proteomes" id="UP001212152">
    <property type="component" value="Unassembled WGS sequence"/>
</dbReference>
<reference evidence="1" key="1">
    <citation type="submission" date="2020-05" db="EMBL/GenBank/DDBJ databases">
        <title>Phylogenomic resolution of chytrid fungi.</title>
        <authorList>
            <person name="Stajich J.E."/>
            <person name="Amses K."/>
            <person name="Simmons R."/>
            <person name="Seto K."/>
            <person name="Myers J."/>
            <person name="Bonds A."/>
            <person name="Quandt C.A."/>
            <person name="Barry K."/>
            <person name="Liu P."/>
            <person name="Grigoriev I."/>
            <person name="Longcore J.E."/>
            <person name="James T.Y."/>
        </authorList>
    </citation>
    <scope>NUCLEOTIDE SEQUENCE</scope>
    <source>
        <strain evidence="1">JEL0379</strain>
    </source>
</reference>
<dbReference type="EMBL" id="JADGJQ010000003">
    <property type="protein sequence ID" value="KAJ3184632.1"/>
    <property type="molecule type" value="Genomic_DNA"/>
</dbReference>